<sequence length="221" mass="24943">MFCAICVVYSIPLNGKWRGKRYLRDDDYTVIMLYDVNGYVAGIQTAISTSSTYPPSSLRPPFVDDGSRSVLTAYFTEPSKICTTGRTAEEFAALGTGTNLYIQNGTTPESSILIPSTLSEAQQSAWSEGRCIPYMGIHFYYNLTFDMSCDQLFPVVILYNKGQLNAFAWLFTSVFQDKRNEVSPKKVYPFFISPVPKCMNTYDFLTTQHVYLTDDITLNKC</sequence>
<dbReference type="OrthoDB" id="6042561at2759"/>
<name>A0A8S3YEX9_9EUPU</name>
<comment type="caution">
    <text evidence="1">The sequence shown here is derived from an EMBL/GenBank/DDBJ whole genome shotgun (WGS) entry which is preliminary data.</text>
</comment>
<proteinExistence type="predicted"/>
<organism evidence="1 2">
    <name type="scientific">Candidula unifasciata</name>
    <dbReference type="NCBI Taxonomy" id="100452"/>
    <lineage>
        <taxon>Eukaryota</taxon>
        <taxon>Metazoa</taxon>
        <taxon>Spiralia</taxon>
        <taxon>Lophotrochozoa</taxon>
        <taxon>Mollusca</taxon>
        <taxon>Gastropoda</taxon>
        <taxon>Heterobranchia</taxon>
        <taxon>Euthyneura</taxon>
        <taxon>Panpulmonata</taxon>
        <taxon>Eupulmonata</taxon>
        <taxon>Stylommatophora</taxon>
        <taxon>Helicina</taxon>
        <taxon>Helicoidea</taxon>
        <taxon>Geomitridae</taxon>
        <taxon>Candidula</taxon>
    </lineage>
</organism>
<evidence type="ECO:0000313" key="1">
    <source>
        <dbReference type="EMBL" id="CAG5115667.1"/>
    </source>
</evidence>
<gene>
    <name evidence="1" type="ORF">CUNI_LOCUS1225</name>
</gene>
<dbReference type="EMBL" id="CAJHNH020000147">
    <property type="protein sequence ID" value="CAG5115667.1"/>
    <property type="molecule type" value="Genomic_DNA"/>
</dbReference>
<keyword evidence="2" id="KW-1185">Reference proteome</keyword>
<evidence type="ECO:0000313" key="2">
    <source>
        <dbReference type="Proteomes" id="UP000678393"/>
    </source>
</evidence>
<reference evidence="1" key="1">
    <citation type="submission" date="2021-04" db="EMBL/GenBank/DDBJ databases">
        <authorList>
            <consortium name="Molecular Ecology Group"/>
        </authorList>
    </citation>
    <scope>NUCLEOTIDE SEQUENCE</scope>
</reference>
<protein>
    <submittedName>
        <fullName evidence="1">Uncharacterized protein</fullName>
    </submittedName>
</protein>
<dbReference type="Proteomes" id="UP000678393">
    <property type="component" value="Unassembled WGS sequence"/>
</dbReference>
<dbReference type="AlphaFoldDB" id="A0A8S3YEX9"/>
<accession>A0A8S3YEX9</accession>